<dbReference type="EnsemblMetazoa" id="XM_024227607.1">
    <property type="protein sequence ID" value="XP_024083375.1"/>
    <property type="gene ID" value="LOC106671967"/>
</dbReference>
<evidence type="ECO:0000256" key="4">
    <source>
        <dbReference type="ARBA" id="ARBA00022989"/>
    </source>
</evidence>
<dbReference type="GeneID" id="106671967"/>
<keyword evidence="2" id="KW-1003">Cell membrane</keyword>
<dbReference type="Proteomes" id="UP000494040">
    <property type="component" value="Unassembled WGS sequence"/>
</dbReference>
<dbReference type="AlphaFoldDB" id="A0A8I6SKC4"/>
<keyword evidence="9 10" id="KW-0807">Transducer</keyword>
<dbReference type="OrthoDB" id="5987909at2759"/>
<dbReference type="RefSeq" id="XP_024083375.1">
    <property type="nucleotide sequence ID" value="XM_024227607.1"/>
</dbReference>
<dbReference type="FunFam" id="1.20.1070.10:FF:000188">
    <property type="entry name" value="Neuropeptide S receptor"/>
    <property type="match status" value="1"/>
</dbReference>
<feature type="transmembrane region" description="Helical" evidence="10">
    <location>
        <begin position="300"/>
        <end position="322"/>
    </location>
</feature>
<evidence type="ECO:0000256" key="6">
    <source>
        <dbReference type="ARBA" id="ARBA00023136"/>
    </source>
</evidence>
<dbReference type="PANTHER" id="PTHR24224:SF6">
    <property type="entry name" value="CARDIOACCELERATORY PEPTIDE RECEPTOR-RELATED"/>
    <property type="match status" value="1"/>
</dbReference>
<evidence type="ECO:0000256" key="10">
    <source>
        <dbReference type="RuleBase" id="RU046427"/>
    </source>
</evidence>
<dbReference type="PRINTS" id="PR00896">
    <property type="entry name" value="VASOPRESSINR"/>
</dbReference>
<keyword evidence="6 10" id="KW-0472">Membrane</keyword>
<evidence type="ECO:0000256" key="1">
    <source>
        <dbReference type="ARBA" id="ARBA00004651"/>
    </source>
</evidence>
<comment type="subcellular location">
    <subcellularLocation>
        <location evidence="1 10">Cell membrane</location>
        <topology evidence="1 10">Multi-pass membrane protein</topology>
    </subcellularLocation>
</comment>
<evidence type="ECO:0000256" key="7">
    <source>
        <dbReference type="ARBA" id="ARBA00023170"/>
    </source>
</evidence>
<dbReference type="GO" id="GO:0005000">
    <property type="term" value="F:vasopressin receptor activity"/>
    <property type="evidence" value="ECO:0007669"/>
    <property type="project" value="InterPro"/>
</dbReference>
<evidence type="ECO:0000313" key="12">
    <source>
        <dbReference type="EnsemblMetazoa" id="XP_024083374.1"/>
    </source>
</evidence>
<keyword evidence="13" id="KW-1185">Reference proteome</keyword>
<dbReference type="RefSeq" id="XP_024083374.1">
    <property type="nucleotide sequence ID" value="XM_024227606.1"/>
</dbReference>
<keyword evidence="5 10" id="KW-0297">G-protein coupled receptor</keyword>
<feature type="transmembrane region" description="Helical" evidence="10">
    <location>
        <begin position="145"/>
        <end position="165"/>
    </location>
</feature>
<dbReference type="PANTHER" id="PTHR24224">
    <property type="entry name" value="CARDIOACCELERATORY PEPTIDE RECEPTOR-RELATED"/>
    <property type="match status" value="1"/>
</dbReference>
<dbReference type="SUPFAM" id="SSF81321">
    <property type="entry name" value="Family A G protein-coupled receptor-like"/>
    <property type="match status" value="1"/>
</dbReference>
<accession>A0A8I6SKC4</accession>
<keyword evidence="4 10" id="KW-1133">Transmembrane helix</keyword>
<name>A0A8I6SKC4_CIMLE</name>
<evidence type="ECO:0000313" key="13">
    <source>
        <dbReference type="Proteomes" id="UP000494040"/>
    </source>
</evidence>
<dbReference type="InterPro" id="IPR017452">
    <property type="entry name" value="GPCR_Rhodpsn_7TM"/>
</dbReference>
<keyword evidence="8 10" id="KW-0325">Glycoprotein</keyword>
<dbReference type="InterPro" id="IPR001817">
    <property type="entry name" value="Vasoprsn_rcpt"/>
</dbReference>
<keyword evidence="3 10" id="KW-0812">Transmembrane</keyword>
<dbReference type="InterPro" id="IPR000276">
    <property type="entry name" value="GPCR_Rhodpsn"/>
</dbReference>
<dbReference type="PROSITE" id="PS50262">
    <property type="entry name" value="G_PROTEIN_RECEP_F1_2"/>
    <property type="match status" value="1"/>
</dbReference>
<dbReference type="PRINTS" id="PR00237">
    <property type="entry name" value="GPCRRHODOPSN"/>
</dbReference>
<organism evidence="12 13">
    <name type="scientific">Cimex lectularius</name>
    <name type="common">Bed bug</name>
    <name type="synonym">Acanthia lectularia</name>
    <dbReference type="NCBI Taxonomy" id="79782"/>
    <lineage>
        <taxon>Eukaryota</taxon>
        <taxon>Metazoa</taxon>
        <taxon>Ecdysozoa</taxon>
        <taxon>Arthropoda</taxon>
        <taxon>Hexapoda</taxon>
        <taxon>Insecta</taxon>
        <taxon>Pterygota</taxon>
        <taxon>Neoptera</taxon>
        <taxon>Paraneoptera</taxon>
        <taxon>Hemiptera</taxon>
        <taxon>Heteroptera</taxon>
        <taxon>Panheteroptera</taxon>
        <taxon>Cimicomorpha</taxon>
        <taxon>Cimicidae</taxon>
        <taxon>Cimex</taxon>
    </lineage>
</organism>
<proteinExistence type="inferred from homology"/>
<sequence>MDQENKIDIQNQNASNSTEEINKFYFYATEQLAVLWTLFILIVFGNATVILALSFSKNRKSRMNYFIMQLAAADLAVGLISVSTDIVWRITITWHAGNVACKLIRYLQALVTYASTYVLVALSIDRYDAIKHPMKFSRSWRRARVLVGIAWALSALFSLPSLIMYREELIQDQLQCWIEMKQWEWRVYMTVVSLALFVIPAVIITACYTVIVSTIWSKGSNVIVLTKRTQKGMLQRVRLEHEHECRRASSRGLIPRAKVKTIKMTFVIVFVFIICWSPYIIFDLLQVYDYVPKTQTNLAIATFVQSLAPLNSAANPLIYCLFSTRISRGLRKFAPFSWLFRCCCPSSGNDNCLGYAGDMSSTLTSSITLQSKRGSTNLSHSRSSTRKPVSLVTLL</sequence>
<feature type="transmembrane region" description="Helical" evidence="10">
    <location>
        <begin position="65"/>
        <end position="83"/>
    </location>
</feature>
<dbReference type="EnsemblMetazoa" id="XM_014402993.2">
    <property type="protein sequence ID" value="XP_014258479.1"/>
    <property type="gene ID" value="LOC106671967"/>
</dbReference>
<dbReference type="InterPro" id="IPR052665">
    <property type="entry name" value="Neuropeptide-GPCR"/>
</dbReference>
<dbReference type="CDD" id="cd15197">
    <property type="entry name" value="7tmA_NPSR"/>
    <property type="match status" value="1"/>
</dbReference>
<reference evidence="12" key="1">
    <citation type="submission" date="2022-01" db="UniProtKB">
        <authorList>
            <consortium name="EnsemblMetazoa"/>
        </authorList>
    </citation>
    <scope>IDENTIFICATION</scope>
</reference>
<feature type="transmembrane region" description="Helical" evidence="10">
    <location>
        <begin position="266"/>
        <end position="288"/>
    </location>
</feature>
<dbReference type="RefSeq" id="XP_024083378.1">
    <property type="nucleotide sequence ID" value="XM_024227610.1"/>
</dbReference>
<evidence type="ECO:0000256" key="8">
    <source>
        <dbReference type="ARBA" id="ARBA00023180"/>
    </source>
</evidence>
<dbReference type="OMA" id="WVISTIF"/>
<evidence type="ECO:0000256" key="5">
    <source>
        <dbReference type="ARBA" id="ARBA00023040"/>
    </source>
</evidence>
<dbReference type="KEGG" id="clec:106671967"/>
<dbReference type="Gene3D" id="1.20.1070.10">
    <property type="entry name" value="Rhodopsin 7-helix transmembrane proteins"/>
    <property type="match status" value="1"/>
</dbReference>
<dbReference type="EnsemblMetazoa" id="XM_024227610.1">
    <property type="protein sequence ID" value="XP_024083378.1"/>
    <property type="gene ID" value="LOC106671967"/>
</dbReference>
<dbReference type="EnsemblMetazoa" id="XM_024227606.1">
    <property type="protein sequence ID" value="XP_024083374.1"/>
    <property type="gene ID" value="LOC106671967"/>
</dbReference>
<evidence type="ECO:0000256" key="3">
    <source>
        <dbReference type="ARBA" id="ARBA00022692"/>
    </source>
</evidence>
<keyword evidence="7 10" id="KW-0675">Receptor</keyword>
<dbReference type="PROSITE" id="PS00237">
    <property type="entry name" value="G_PROTEIN_RECEP_F1_1"/>
    <property type="match status" value="1"/>
</dbReference>
<comment type="similarity">
    <text evidence="10">Belongs to the G-protein coupled receptor 1 family. Vasopressin/oxytocin receptor subfamily.</text>
</comment>
<feature type="transmembrane region" description="Helical" evidence="10">
    <location>
        <begin position="185"/>
        <end position="211"/>
    </location>
</feature>
<feature type="domain" description="G-protein coupled receptors family 1 profile" evidence="11">
    <location>
        <begin position="45"/>
        <end position="319"/>
    </location>
</feature>
<evidence type="ECO:0000256" key="9">
    <source>
        <dbReference type="ARBA" id="ARBA00023224"/>
    </source>
</evidence>
<dbReference type="RefSeq" id="XP_014258479.1">
    <property type="nucleotide sequence ID" value="XM_014402993.2"/>
</dbReference>
<dbReference type="GO" id="GO:0008188">
    <property type="term" value="F:neuropeptide receptor activity"/>
    <property type="evidence" value="ECO:0007669"/>
    <property type="project" value="TreeGrafter"/>
</dbReference>
<protein>
    <recommendedName>
        <fullName evidence="11">G-protein coupled receptors family 1 profile domain-containing protein</fullName>
    </recommendedName>
</protein>
<feature type="transmembrane region" description="Helical" evidence="10">
    <location>
        <begin position="103"/>
        <end position="124"/>
    </location>
</feature>
<evidence type="ECO:0000256" key="2">
    <source>
        <dbReference type="ARBA" id="ARBA00022475"/>
    </source>
</evidence>
<feature type="transmembrane region" description="Helical" evidence="10">
    <location>
        <begin position="33"/>
        <end position="53"/>
    </location>
</feature>
<evidence type="ECO:0000259" key="11">
    <source>
        <dbReference type="PROSITE" id="PS50262"/>
    </source>
</evidence>
<dbReference type="Pfam" id="PF00001">
    <property type="entry name" value="7tm_1"/>
    <property type="match status" value="1"/>
</dbReference>
<dbReference type="GO" id="GO:0005886">
    <property type="term" value="C:plasma membrane"/>
    <property type="evidence" value="ECO:0007669"/>
    <property type="project" value="UniProtKB-SubCell"/>
</dbReference>